<dbReference type="EMBL" id="JBJUIK010000003">
    <property type="protein sequence ID" value="KAL3533791.1"/>
    <property type="molecule type" value="Genomic_DNA"/>
</dbReference>
<dbReference type="SUPFAM" id="SSF54001">
    <property type="entry name" value="Cysteine proteinases"/>
    <property type="match status" value="1"/>
</dbReference>
<reference evidence="5 6" key="1">
    <citation type="submission" date="2024-11" db="EMBL/GenBank/DDBJ databases">
        <title>A near-complete genome assembly of Cinchona calisaya.</title>
        <authorList>
            <person name="Lian D.C."/>
            <person name="Zhao X.W."/>
            <person name="Wei L."/>
        </authorList>
    </citation>
    <scope>NUCLEOTIDE SEQUENCE [LARGE SCALE GENOMIC DNA]</scope>
    <source>
        <tissue evidence="5">Nenye</tissue>
    </source>
</reference>
<evidence type="ECO:0000256" key="2">
    <source>
        <dbReference type="ARBA" id="ARBA00023157"/>
    </source>
</evidence>
<proteinExistence type="inferred from homology"/>
<name>A0ABD3ARG1_9GENT</name>
<dbReference type="SMART" id="SM00645">
    <property type="entry name" value="Pept_C1"/>
    <property type="match status" value="1"/>
</dbReference>
<dbReference type="InterPro" id="IPR013128">
    <property type="entry name" value="Peptidase_C1A"/>
</dbReference>
<keyword evidence="2" id="KW-1015">Disulfide bond</keyword>
<evidence type="ECO:0000313" key="5">
    <source>
        <dbReference type="EMBL" id="KAL3533791.1"/>
    </source>
</evidence>
<comment type="similarity">
    <text evidence="1">Belongs to the peptidase C1 family.</text>
</comment>
<keyword evidence="3" id="KW-0732">Signal</keyword>
<organism evidence="5 6">
    <name type="scientific">Cinchona calisaya</name>
    <dbReference type="NCBI Taxonomy" id="153742"/>
    <lineage>
        <taxon>Eukaryota</taxon>
        <taxon>Viridiplantae</taxon>
        <taxon>Streptophyta</taxon>
        <taxon>Embryophyta</taxon>
        <taxon>Tracheophyta</taxon>
        <taxon>Spermatophyta</taxon>
        <taxon>Magnoliopsida</taxon>
        <taxon>eudicotyledons</taxon>
        <taxon>Gunneridae</taxon>
        <taxon>Pentapetalae</taxon>
        <taxon>asterids</taxon>
        <taxon>lamiids</taxon>
        <taxon>Gentianales</taxon>
        <taxon>Rubiaceae</taxon>
        <taxon>Cinchonoideae</taxon>
        <taxon>Cinchoneae</taxon>
        <taxon>Cinchona</taxon>
    </lineage>
</organism>
<feature type="signal peptide" evidence="3">
    <location>
        <begin position="1"/>
        <end position="26"/>
    </location>
</feature>
<evidence type="ECO:0000256" key="3">
    <source>
        <dbReference type="SAM" id="SignalP"/>
    </source>
</evidence>
<dbReference type="Pfam" id="PF00112">
    <property type="entry name" value="Peptidase_C1"/>
    <property type="match status" value="1"/>
</dbReference>
<dbReference type="InterPro" id="IPR000668">
    <property type="entry name" value="Peptidase_C1A_C"/>
</dbReference>
<dbReference type="CDD" id="cd02248">
    <property type="entry name" value="Peptidase_C1A"/>
    <property type="match status" value="1"/>
</dbReference>
<dbReference type="InterPro" id="IPR038765">
    <property type="entry name" value="Papain-like_cys_pep_sf"/>
</dbReference>
<evidence type="ECO:0000313" key="6">
    <source>
        <dbReference type="Proteomes" id="UP001630127"/>
    </source>
</evidence>
<dbReference type="InterPro" id="IPR039417">
    <property type="entry name" value="Peptidase_C1A_papain-like"/>
</dbReference>
<evidence type="ECO:0000256" key="1">
    <source>
        <dbReference type="ARBA" id="ARBA00008455"/>
    </source>
</evidence>
<feature type="domain" description="Peptidase C1A papain C-terminal" evidence="4">
    <location>
        <begin position="92"/>
        <end position="251"/>
    </location>
</feature>
<feature type="chain" id="PRO_5044871733" description="Peptidase C1A papain C-terminal domain-containing protein" evidence="3">
    <location>
        <begin position="27"/>
        <end position="258"/>
    </location>
</feature>
<dbReference type="PANTHER" id="PTHR12411">
    <property type="entry name" value="CYSTEINE PROTEASE FAMILY C1-RELATED"/>
    <property type="match status" value="1"/>
</dbReference>
<accession>A0ABD3ARG1</accession>
<dbReference type="Gene3D" id="3.90.70.10">
    <property type="entry name" value="Cysteine proteinases"/>
    <property type="match status" value="2"/>
</dbReference>
<comment type="caution">
    <text evidence="5">The sequence shown here is derived from an EMBL/GenBank/DDBJ whole genome shotgun (WGS) entry which is preliminary data.</text>
</comment>
<dbReference type="Proteomes" id="UP001630127">
    <property type="component" value="Unassembled WGS sequence"/>
</dbReference>
<protein>
    <recommendedName>
        <fullName evidence="4">Peptidase C1A papain C-terminal domain-containing protein</fullName>
    </recommendedName>
</protein>
<gene>
    <name evidence="5" type="ORF">ACH5RR_007312</name>
</gene>
<keyword evidence="6" id="KW-1185">Reference proteome</keyword>
<evidence type="ECO:0000259" key="4">
    <source>
        <dbReference type="SMART" id="SM00645"/>
    </source>
</evidence>
<dbReference type="AlphaFoldDB" id="A0ABD3ARG1"/>
<sequence length="258" mass="29074">MALTFHSKLMFAAYLILSMLASQSMSRDFNETSMVEKDEQWMAQYGRVYKDQLGINQFAGIKNEEFRTSRNRYKPWTKCKGTLFRCEYVSAVPSTMDWRKKGAVIEIKNQGQCAIEGIHKLKIGKLISLFEHELVNYDTSSEDQGYEDVPANDKAALLKAEANQSVSVVIDSSAFAFQFYTSGVFRGDCGTDVDYGMTAVGYGTSSDGTKYRLLKNSWGTNWSENGYILIQRDIDTKEGLCGIAMQAFYPTAKNKNVK</sequence>